<gene>
    <name evidence="1" type="ORF">DB31_1760</name>
</gene>
<evidence type="ECO:0000313" key="1">
    <source>
        <dbReference type="EMBL" id="KFE64742.1"/>
    </source>
</evidence>
<keyword evidence="2" id="KW-1185">Reference proteome</keyword>
<organism evidence="1 2">
    <name type="scientific">Hyalangium minutum</name>
    <dbReference type="NCBI Taxonomy" id="394096"/>
    <lineage>
        <taxon>Bacteria</taxon>
        <taxon>Pseudomonadati</taxon>
        <taxon>Myxococcota</taxon>
        <taxon>Myxococcia</taxon>
        <taxon>Myxococcales</taxon>
        <taxon>Cystobacterineae</taxon>
        <taxon>Archangiaceae</taxon>
        <taxon>Hyalangium</taxon>
    </lineage>
</organism>
<protein>
    <submittedName>
        <fullName evidence="1">Uncharacterized protein</fullName>
    </submittedName>
</protein>
<reference evidence="1 2" key="1">
    <citation type="submission" date="2014-04" db="EMBL/GenBank/DDBJ databases">
        <title>Genome assembly of Hyalangium minutum DSM 14724.</title>
        <authorList>
            <person name="Sharma G."/>
            <person name="Subramanian S."/>
        </authorList>
    </citation>
    <scope>NUCLEOTIDE SEQUENCE [LARGE SCALE GENOMIC DNA]</scope>
    <source>
        <strain evidence="1 2">DSM 14724</strain>
    </source>
</reference>
<accession>A0A085WAM9</accession>
<proteinExistence type="predicted"/>
<name>A0A085WAM9_9BACT</name>
<dbReference type="AlphaFoldDB" id="A0A085WAM9"/>
<sequence>MEQLKWVRYEAASVLAGGLHGARGLGLPGMALQENPFLGFTFWH</sequence>
<dbReference type="STRING" id="394096.DB31_1760"/>
<dbReference type="EMBL" id="JMCB01000013">
    <property type="protein sequence ID" value="KFE64742.1"/>
    <property type="molecule type" value="Genomic_DNA"/>
</dbReference>
<dbReference type="Proteomes" id="UP000028725">
    <property type="component" value="Unassembled WGS sequence"/>
</dbReference>
<evidence type="ECO:0000313" key="2">
    <source>
        <dbReference type="Proteomes" id="UP000028725"/>
    </source>
</evidence>
<comment type="caution">
    <text evidence="1">The sequence shown here is derived from an EMBL/GenBank/DDBJ whole genome shotgun (WGS) entry which is preliminary data.</text>
</comment>